<comment type="caution">
    <text evidence="1">The sequence shown here is derived from an EMBL/GenBank/DDBJ whole genome shotgun (WGS) entry which is preliminary data.</text>
</comment>
<reference evidence="1 2" key="2">
    <citation type="journal article" date="2021" name="Curr. Genet.">
        <title>Genetic response to nitrogen starvation in the aggressive Eucalyptus foliar pathogen Teratosphaeria destructans.</title>
        <authorList>
            <person name="Havenga M."/>
            <person name="Wingfield B.D."/>
            <person name="Wingfield M.J."/>
            <person name="Dreyer L.L."/>
            <person name="Roets F."/>
            <person name="Aylward J."/>
        </authorList>
    </citation>
    <scope>NUCLEOTIDE SEQUENCE [LARGE SCALE GENOMIC DNA]</scope>
    <source>
        <strain evidence="1">CMW44962</strain>
    </source>
</reference>
<protein>
    <submittedName>
        <fullName evidence="1">Uncharacterized protein</fullName>
    </submittedName>
</protein>
<sequence>MLPDAELAERRQDSLRQPRRMLALKAVHFDTPVARPYIRGHHFISGHQARGEVPDAIDKLSLSRDQPLQLLGCILEHFKVDFSNNASHDLDREPRPGYLMLVYLSSGTRRVVDDLNGASGYVPTKGGLHEGSVQLGTVAKGFDSDLTAMVREDYTRSFPRIRVQTTTGSPPGRPLKARCVTISDPRPTMETSLARLTALLREGQHNWT</sequence>
<evidence type="ECO:0000313" key="1">
    <source>
        <dbReference type="EMBL" id="KAH9828501.1"/>
    </source>
</evidence>
<dbReference type="EMBL" id="RIBY02001556">
    <property type="protein sequence ID" value="KAH9828501.1"/>
    <property type="molecule type" value="Genomic_DNA"/>
</dbReference>
<organism evidence="1 2">
    <name type="scientific">Teratosphaeria destructans</name>
    <dbReference type="NCBI Taxonomy" id="418781"/>
    <lineage>
        <taxon>Eukaryota</taxon>
        <taxon>Fungi</taxon>
        <taxon>Dikarya</taxon>
        <taxon>Ascomycota</taxon>
        <taxon>Pezizomycotina</taxon>
        <taxon>Dothideomycetes</taxon>
        <taxon>Dothideomycetidae</taxon>
        <taxon>Mycosphaerellales</taxon>
        <taxon>Teratosphaeriaceae</taxon>
        <taxon>Teratosphaeria</taxon>
    </lineage>
</organism>
<keyword evidence="2" id="KW-1185">Reference proteome</keyword>
<name>A0A9W7W392_9PEZI</name>
<evidence type="ECO:0000313" key="2">
    <source>
        <dbReference type="Proteomes" id="UP001138500"/>
    </source>
</evidence>
<gene>
    <name evidence="1" type="ORF">Tdes44962_MAKER02420</name>
</gene>
<accession>A0A9W7W392</accession>
<proteinExistence type="predicted"/>
<dbReference type="Proteomes" id="UP001138500">
    <property type="component" value="Unassembled WGS sequence"/>
</dbReference>
<dbReference type="AlphaFoldDB" id="A0A9W7W392"/>
<reference evidence="1 2" key="1">
    <citation type="journal article" date="2018" name="IMA Fungus">
        <title>IMA Genome-F 10: Nine draft genome sequences of Claviceps purpurea s.lat., including C. arundinis, C. humidiphila, and C. cf. spartinae, pseudomolecules for the pitch canker pathogen Fusarium circinatum, draft genome of Davidsoniella eucalypti, Grosmannia galeiformis, Quambalaria eucalypti, and Teratosphaeria destructans.</title>
        <authorList>
            <person name="Wingfield B.D."/>
            <person name="Liu M."/>
            <person name="Nguyen H.D."/>
            <person name="Lane F.A."/>
            <person name="Morgan S.W."/>
            <person name="De Vos L."/>
            <person name="Wilken P.M."/>
            <person name="Duong T.A."/>
            <person name="Aylward J."/>
            <person name="Coetzee M.P."/>
            <person name="Dadej K."/>
            <person name="De Beer Z.W."/>
            <person name="Findlay W."/>
            <person name="Havenga M."/>
            <person name="Kolarik M."/>
            <person name="Menzies J.G."/>
            <person name="Naidoo K."/>
            <person name="Pochopski O."/>
            <person name="Shoukouhi P."/>
            <person name="Santana Q.C."/>
            <person name="Seifert K.A."/>
            <person name="Soal N."/>
            <person name="Steenkamp E.T."/>
            <person name="Tatham C.T."/>
            <person name="van der Nest M.A."/>
            <person name="Wingfield M.J."/>
        </authorList>
    </citation>
    <scope>NUCLEOTIDE SEQUENCE [LARGE SCALE GENOMIC DNA]</scope>
    <source>
        <strain evidence="1">CMW44962</strain>
    </source>
</reference>